<dbReference type="AlphaFoldDB" id="A0A4Y2X101"/>
<feature type="non-terminal residue" evidence="1">
    <location>
        <position position="1"/>
    </location>
</feature>
<evidence type="ECO:0000313" key="1">
    <source>
        <dbReference type="EMBL" id="GBO42786.1"/>
    </source>
</evidence>
<organism evidence="1 2">
    <name type="scientific">Araneus ventricosus</name>
    <name type="common">Orbweaver spider</name>
    <name type="synonym">Epeira ventricosa</name>
    <dbReference type="NCBI Taxonomy" id="182803"/>
    <lineage>
        <taxon>Eukaryota</taxon>
        <taxon>Metazoa</taxon>
        <taxon>Ecdysozoa</taxon>
        <taxon>Arthropoda</taxon>
        <taxon>Chelicerata</taxon>
        <taxon>Arachnida</taxon>
        <taxon>Araneae</taxon>
        <taxon>Araneomorphae</taxon>
        <taxon>Entelegynae</taxon>
        <taxon>Araneoidea</taxon>
        <taxon>Araneidae</taxon>
        <taxon>Araneus</taxon>
    </lineage>
</organism>
<protein>
    <submittedName>
        <fullName evidence="1">Uncharacterized protein</fullName>
    </submittedName>
</protein>
<evidence type="ECO:0000313" key="2">
    <source>
        <dbReference type="Proteomes" id="UP000499080"/>
    </source>
</evidence>
<name>A0A4Y2X101_ARAVE</name>
<sequence>CDKTTNSSEPGIEPVFLELEGYRTGLHAMRQVFHEKLSYVNFAGMVTETVCAEMLSRTAYGK</sequence>
<gene>
    <name evidence="1" type="ORF">AVEN_121877_1</name>
</gene>
<dbReference type="EMBL" id="BGPR01069032">
    <property type="protein sequence ID" value="GBO42786.1"/>
    <property type="molecule type" value="Genomic_DNA"/>
</dbReference>
<reference evidence="1 2" key="1">
    <citation type="journal article" date="2019" name="Sci. Rep.">
        <title>Orb-weaving spider Araneus ventricosus genome elucidates the spidroin gene catalogue.</title>
        <authorList>
            <person name="Kono N."/>
            <person name="Nakamura H."/>
            <person name="Ohtoshi R."/>
            <person name="Moran D.A.P."/>
            <person name="Shinohara A."/>
            <person name="Yoshida Y."/>
            <person name="Fujiwara M."/>
            <person name="Mori M."/>
            <person name="Tomita M."/>
            <person name="Arakawa K."/>
        </authorList>
    </citation>
    <scope>NUCLEOTIDE SEQUENCE [LARGE SCALE GENOMIC DNA]</scope>
</reference>
<accession>A0A4Y2X101</accession>
<comment type="caution">
    <text evidence="1">The sequence shown here is derived from an EMBL/GenBank/DDBJ whole genome shotgun (WGS) entry which is preliminary data.</text>
</comment>
<proteinExistence type="predicted"/>
<dbReference type="Proteomes" id="UP000499080">
    <property type="component" value="Unassembled WGS sequence"/>
</dbReference>
<keyword evidence="2" id="KW-1185">Reference proteome</keyword>